<dbReference type="EMBL" id="JBHSFZ010000020">
    <property type="protein sequence ID" value="MFC4594587.1"/>
    <property type="molecule type" value="Genomic_DNA"/>
</dbReference>
<evidence type="ECO:0000313" key="3">
    <source>
        <dbReference type="Proteomes" id="UP001595957"/>
    </source>
</evidence>
<gene>
    <name evidence="2" type="ORF">ACFO3E_10375</name>
</gene>
<accession>A0ABV9EY51</accession>
<keyword evidence="3" id="KW-1185">Reference proteome</keyword>
<sequence length="535" mass="58671">MRNIIMGLAAIVMAMPTLAIASPPRNPFLADSVIPIFHNDTGQTGATAVPGPIDESRTIEQENIIWKKLGPSDGYSYQYSGLYPNGKRVGWFGGQQQLVKLDADTLETISTYSLHEGKFYSPEEIGRLIDKADKLSGQALYDAIVPPLAIGIERGAQAIYRLIDNENNLYVLYTDRSSGDQYIRKFGDAVVNDPNSDIVLKQQIKLPAESGRRMTAIAMNMTYDGTIIVVTLDGTLFAVSRDFRILDKAVLADRPTDGKEFMDAFVRNSIAIDDAGGIFVVTGTRMQRVQWTGTKLSFDERDGAWSVPYATGPRGSGTTPALVGWGKASDKLVVIGDGVGNAVLYWRDHIPDDWRGLSGQPRRVAAITPIRFGKDPIRLENALVTQDYGIFVANDTLETKIPWQGSQMKTTLAEKYAGQTSGNEIRGGMKWTWNPHTRSLDIAWKTPLALVASICTPNANHLLYCVGMRDGASTIEAIDWNNGKSVFHYVLGKSYRYTAVGGLVNIAPNGDIECGCAGGFGMFRVRTPPQARFQR</sequence>
<organism evidence="2 3">
    <name type="scientific">Sphingobium tyrosinilyticum</name>
    <dbReference type="NCBI Taxonomy" id="2715436"/>
    <lineage>
        <taxon>Bacteria</taxon>
        <taxon>Pseudomonadati</taxon>
        <taxon>Pseudomonadota</taxon>
        <taxon>Alphaproteobacteria</taxon>
        <taxon>Sphingomonadales</taxon>
        <taxon>Sphingomonadaceae</taxon>
        <taxon>Sphingobium</taxon>
    </lineage>
</organism>
<feature type="signal peptide" evidence="1">
    <location>
        <begin position="1"/>
        <end position="21"/>
    </location>
</feature>
<comment type="caution">
    <text evidence="2">The sequence shown here is derived from an EMBL/GenBank/DDBJ whole genome shotgun (WGS) entry which is preliminary data.</text>
</comment>
<feature type="chain" id="PRO_5046124239" evidence="1">
    <location>
        <begin position="22"/>
        <end position="535"/>
    </location>
</feature>
<dbReference type="RefSeq" id="WP_380804482.1">
    <property type="nucleotide sequence ID" value="NZ_JBHSFZ010000020.1"/>
</dbReference>
<reference evidence="3" key="1">
    <citation type="journal article" date="2019" name="Int. J. Syst. Evol. Microbiol.">
        <title>The Global Catalogue of Microorganisms (GCM) 10K type strain sequencing project: providing services to taxonomists for standard genome sequencing and annotation.</title>
        <authorList>
            <consortium name="The Broad Institute Genomics Platform"/>
            <consortium name="The Broad Institute Genome Sequencing Center for Infectious Disease"/>
            <person name="Wu L."/>
            <person name="Ma J."/>
        </authorList>
    </citation>
    <scope>NUCLEOTIDE SEQUENCE [LARGE SCALE GENOMIC DNA]</scope>
    <source>
        <strain evidence="3">NBRC 103632</strain>
    </source>
</reference>
<dbReference type="Proteomes" id="UP001595957">
    <property type="component" value="Unassembled WGS sequence"/>
</dbReference>
<name>A0ABV9EY51_9SPHN</name>
<evidence type="ECO:0000313" key="2">
    <source>
        <dbReference type="EMBL" id="MFC4594587.1"/>
    </source>
</evidence>
<evidence type="ECO:0000256" key="1">
    <source>
        <dbReference type="SAM" id="SignalP"/>
    </source>
</evidence>
<protein>
    <submittedName>
        <fullName evidence="2">Uncharacterized protein</fullName>
    </submittedName>
</protein>
<keyword evidence="1" id="KW-0732">Signal</keyword>
<proteinExistence type="predicted"/>